<organism evidence="1 2">
    <name type="scientific">Empedobacter tilapiae</name>
    <dbReference type="NCBI Taxonomy" id="2491114"/>
    <lineage>
        <taxon>Bacteria</taxon>
        <taxon>Pseudomonadati</taxon>
        <taxon>Bacteroidota</taxon>
        <taxon>Flavobacteriia</taxon>
        <taxon>Flavobacteriales</taxon>
        <taxon>Weeksellaceae</taxon>
        <taxon>Empedobacter</taxon>
    </lineage>
</organism>
<dbReference type="PROSITE" id="PS51257">
    <property type="entry name" value="PROKAR_LIPOPROTEIN"/>
    <property type="match status" value="1"/>
</dbReference>
<sequence>MKKLIMAISFTSLIIFSCETKKHENINKTEDVTLDSSTTNLPKDSLTTGHVDEHNSKTSIDWVGTYEGVLPCADCEGIKTTLTINKDETFTLSQEYLNKNFKLEDKGKLEWSKDGGSIKITTKENGNFNYKVGENKLFSLDQEGKEITGSLADKYVLIKQ</sequence>
<protein>
    <submittedName>
        <fullName evidence="1">Copper resistance protein NlpE</fullName>
    </submittedName>
</protein>
<dbReference type="OrthoDB" id="5348860at2"/>
<dbReference type="InterPro" id="IPR007298">
    <property type="entry name" value="Cu-R_lipoprotein_NlpE"/>
</dbReference>
<keyword evidence="2" id="KW-1185">Reference proteome</keyword>
<proteinExistence type="predicted"/>
<evidence type="ECO:0000313" key="1">
    <source>
        <dbReference type="EMBL" id="TGN30063.1"/>
    </source>
</evidence>
<accession>A0A4Z1BVC6</accession>
<dbReference type="RefSeq" id="WP_135833934.1">
    <property type="nucleotide sequence ID" value="NZ_CAUQWU010000002.1"/>
</dbReference>
<reference evidence="1 2" key="1">
    <citation type="submission" date="2019-03" db="EMBL/GenBank/DDBJ databases">
        <title>Empedobacter tilapiae sp. nov., isolated from an intestine of Nile tilapia Oreochromis niloticus.</title>
        <authorList>
            <person name="Kim Y.-O."/>
            <person name="Yoon J.-H."/>
        </authorList>
    </citation>
    <scope>NUCLEOTIDE SEQUENCE [LARGE SCALE GENOMIC DNA]</scope>
    <source>
        <strain evidence="1 2">MRS2</strain>
    </source>
</reference>
<dbReference type="EMBL" id="SRPE01000001">
    <property type="protein sequence ID" value="TGN30063.1"/>
    <property type="molecule type" value="Genomic_DNA"/>
</dbReference>
<gene>
    <name evidence="1" type="ORF">E4J94_00370</name>
</gene>
<name>A0A4Z1BVC6_9FLAO</name>
<dbReference type="Gene3D" id="2.40.128.640">
    <property type="match status" value="1"/>
</dbReference>
<dbReference type="Pfam" id="PF04170">
    <property type="entry name" value="NlpE"/>
    <property type="match status" value="1"/>
</dbReference>
<dbReference type="AlphaFoldDB" id="A0A4Z1BVC6"/>
<evidence type="ECO:0000313" key="2">
    <source>
        <dbReference type="Proteomes" id="UP000297998"/>
    </source>
</evidence>
<dbReference type="Proteomes" id="UP000297998">
    <property type="component" value="Unassembled WGS sequence"/>
</dbReference>
<comment type="caution">
    <text evidence="1">The sequence shown here is derived from an EMBL/GenBank/DDBJ whole genome shotgun (WGS) entry which is preliminary data.</text>
</comment>